<dbReference type="AlphaFoldDB" id="A0A7X2NJZ2"/>
<reference evidence="1 2" key="1">
    <citation type="submission" date="2019-08" db="EMBL/GenBank/DDBJ databases">
        <title>In-depth cultivation of the pig gut microbiome towards novel bacterial diversity and tailored functional studies.</title>
        <authorList>
            <person name="Wylensek D."/>
            <person name="Hitch T.C.A."/>
            <person name="Clavel T."/>
        </authorList>
    </citation>
    <scope>NUCLEOTIDE SEQUENCE [LARGE SCALE GENOMIC DNA]</scope>
    <source>
        <strain evidence="1 2">WCA-389-WT-23D1</strain>
    </source>
</reference>
<dbReference type="RefSeq" id="WP_154471511.1">
    <property type="nucleotide sequence ID" value="NZ_VUMD01000004.1"/>
</dbReference>
<sequence>MDQLYTYTTEHHPGFGEGHVEHYYGDNYCENVITDVLNALTPSDWAGQKYLGSRDRIANETFMLSSTAGSEYNISFAVNTYNREAARLEITITAPETEGYDHRLEKLKIALKNRLLPDWHQCTWLVDEQAAALCKNAYEKTFVIENNLRAFASKVLIHFLGVDWIKKAGLEKEAESVDTLKEKFIQRVSDFDNINTDFLSMTLETLVGVMFKGVTYMDDVILSRQDYTKVQAMGARQKTTGNNIAEYIKNLRTVDKRIWDDLFVPYIDDPSAFKTAVHNFIEDRNHVAHSKVLSWSAYQVILQDFEKMDSLILSADVKFEHEETADEVIQTWQVEQENDEYEQEYYRDRLADETGMDILNENEIKNWFEEVLHELFDLVYQQYHLDVCYDISDLTTPNEDEVAFTISCPAVEDGSAKIDIVAEYSIDDGLGEDSVCYIIAKDGAGREIGKAEVRFHNGNGCESEEGIMEATDNSEYDTSELDGFQDDLLAAIESLNPYPEKLNALSYENKGAVQFVADFPCEQCGKFGISIDETFLTIGRCCYCGYENELAKCERCGEMVNVDILEHGLCPSCAAYIDNQ</sequence>
<dbReference type="Proteomes" id="UP000429958">
    <property type="component" value="Unassembled WGS sequence"/>
</dbReference>
<name>A0A7X2NJZ2_9CLOT</name>
<keyword evidence="2" id="KW-1185">Reference proteome</keyword>
<accession>A0A7X2NJZ2</accession>
<evidence type="ECO:0000313" key="2">
    <source>
        <dbReference type="Proteomes" id="UP000429958"/>
    </source>
</evidence>
<evidence type="ECO:0000313" key="1">
    <source>
        <dbReference type="EMBL" id="MSS36050.1"/>
    </source>
</evidence>
<comment type="caution">
    <text evidence="1">The sequence shown here is derived from an EMBL/GenBank/DDBJ whole genome shotgun (WGS) entry which is preliminary data.</text>
</comment>
<gene>
    <name evidence="1" type="ORF">FYJ39_05535</name>
</gene>
<proteinExistence type="predicted"/>
<organism evidence="1 2">
    <name type="scientific">Clostridium porci</name>
    <dbReference type="NCBI Taxonomy" id="2605778"/>
    <lineage>
        <taxon>Bacteria</taxon>
        <taxon>Bacillati</taxon>
        <taxon>Bacillota</taxon>
        <taxon>Clostridia</taxon>
        <taxon>Eubacteriales</taxon>
        <taxon>Clostridiaceae</taxon>
        <taxon>Clostridium</taxon>
    </lineage>
</organism>
<dbReference type="EMBL" id="VUMD01000004">
    <property type="protein sequence ID" value="MSS36050.1"/>
    <property type="molecule type" value="Genomic_DNA"/>
</dbReference>
<protein>
    <submittedName>
        <fullName evidence="1">Uncharacterized protein</fullName>
    </submittedName>
</protein>